<dbReference type="EMBL" id="UINC01005432">
    <property type="protein sequence ID" value="SVA21293.1"/>
    <property type="molecule type" value="Genomic_DNA"/>
</dbReference>
<dbReference type="SMART" id="SM00996">
    <property type="entry name" value="AdoHcyase"/>
    <property type="match status" value="1"/>
</dbReference>
<dbReference type="GO" id="GO:0033353">
    <property type="term" value="P:S-adenosylmethionine cycle"/>
    <property type="evidence" value="ECO:0007669"/>
    <property type="project" value="TreeGrafter"/>
</dbReference>
<proteinExistence type="inferred from homology"/>
<dbReference type="HAMAP" id="MF_00563">
    <property type="entry name" value="AdoHcyase"/>
    <property type="match status" value="1"/>
</dbReference>
<evidence type="ECO:0000256" key="6">
    <source>
        <dbReference type="ARBA" id="ARBA00029440"/>
    </source>
</evidence>
<dbReference type="InterPro" id="IPR036291">
    <property type="entry name" value="NAD(P)-bd_dom_sf"/>
</dbReference>
<feature type="domain" description="S-adenosyl-L-homocysteine hydrolase NAD binding" evidence="7">
    <location>
        <begin position="184"/>
        <end position="345"/>
    </location>
</feature>
<keyword evidence="5" id="KW-0520">NAD</keyword>
<evidence type="ECO:0000256" key="5">
    <source>
        <dbReference type="ARBA" id="ARBA00023027"/>
    </source>
</evidence>
<dbReference type="Gene3D" id="3.40.50.1480">
    <property type="entry name" value="Adenosylhomocysteinase-like"/>
    <property type="match status" value="1"/>
</dbReference>
<evidence type="ECO:0000256" key="1">
    <source>
        <dbReference type="ARBA" id="ARBA00001911"/>
    </source>
</evidence>
<keyword evidence="4" id="KW-0378">Hydrolase</keyword>
<sequence length="417" mass="45460">MNYDIKDISLAGKGKLRAEWAEREMPVLRTIKERFAEEKPLKGIKLAGCLHITAETANLAHTLVAAGADLTLCASNPLSTQDDIAAHLVESGIPIFAIKDEDAKTYYDHMSATVETGPQITMDDGADVVAMLHSEKQHLLKDVIGGMEETTTGVIRLKALHSQGKLKYPIVAVNDSQTKHMFDNRYGTGQSSLDGIIRATNMLITGKTVVTIGYGWCGKGFALRAKGMGAHTIVCEVDPVKALEAVMDGHQVMSMNDACNIGDIFLTVTGGMKAIDKHHFDNMKDGAVVANSGHFNIEINVESLEEMSETKRSVREFVEEYTLEDGRKIFLLAQGRLINLGAAEGHPPSVMDMSFSNQALAGEFIVENHVKLNPGVYTLPNEVDTDIASIKLNAMGMSYDTLTPEQDKYLNSWETGT</sequence>
<dbReference type="Pfam" id="PF05221">
    <property type="entry name" value="AdoHcyase"/>
    <property type="match status" value="1"/>
</dbReference>
<evidence type="ECO:0000313" key="8">
    <source>
        <dbReference type="EMBL" id="SVA21293.1"/>
    </source>
</evidence>
<dbReference type="NCBIfam" id="TIGR00936">
    <property type="entry name" value="ahcY"/>
    <property type="match status" value="1"/>
</dbReference>
<dbReference type="GO" id="GO:0006730">
    <property type="term" value="P:one-carbon metabolic process"/>
    <property type="evidence" value="ECO:0007669"/>
    <property type="project" value="UniProtKB-KW"/>
</dbReference>
<dbReference type="SMART" id="SM00997">
    <property type="entry name" value="AdoHcyase_NAD"/>
    <property type="match status" value="1"/>
</dbReference>
<protein>
    <recommendedName>
        <fullName evidence="7">S-adenosyl-L-homocysteine hydrolase NAD binding domain-containing protein</fullName>
    </recommendedName>
</protein>
<dbReference type="AlphaFoldDB" id="A0A381U4A1"/>
<accession>A0A381U4A1</accession>
<comment type="pathway">
    <text evidence="6">Amino-acid biosynthesis.</text>
</comment>
<dbReference type="Gene3D" id="3.40.50.720">
    <property type="entry name" value="NAD(P)-binding Rossmann-like Domain"/>
    <property type="match status" value="1"/>
</dbReference>
<organism evidence="8">
    <name type="scientific">marine metagenome</name>
    <dbReference type="NCBI Taxonomy" id="408172"/>
    <lineage>
        <taxon>unclassified sequences</taxon>
        <taxon>metagenomes</taxon>
        <taxon>ecological metagenomes</taxon>
    </lineage>
</organism>
<gene>
    <name evidence="8" type="ORF">METZ01_LOCUS74147</name>
</gene>
<dbReference type="FunFam" id="3.40.50.720:FF:000004">
    <property type="entry name" value="Adenosylhomocysteinase"/>
    <property type="match status" value="1"/>
</dbReference>
<dbReference type="InterPro" id="IPR015878">
    <property type="entry name" value="Ado_hCys_hydrolase_NAD-bd"/>
</dbReference>
<comment type="similarity">
    <text evidence="2">Belongs to the adenosylhomocysteinase family.</text>
</comment>
<dbReference type="InterPro" id="IPR000043">
    <property type="entry name" value="Adenosylhomocysteinase-like"/>
</dbReference>
<reference evidence="8" key="1">
    <citation type="submission" date="2018-05" db="EMBL/GenBank/DDBJ databases">
        <authorList>
            <person name="Lanie J.A."/>
            <person name="Ng W.-L."/>
            <person name="Kazmierczak K.M."/>
            <person name="Andrzejewski T.M."/>
            <person name="Davidsen T.M."/>
            <person name="Wayne K.J."/>
            <person name="Tettelin H."/>
            <person name="Glass J.I."/>
            <person name="Rusch D."/>
            <person name="Podicherti R."/>
            <person name="Tsui H.-C.T."/>
            <person name="Winkler M.E."/>
        </authorList>
    </citation>
    <scope>NUCLEOTIDE SEQUENCE</scope>
</reference>
<dbReference type="NCBIfam" id="NF004005">
    <property type="entry name" value="PRK05476.2-3"/>
    <property type="match status" value="1"/>
</dbReference>
<dbReference type="GO" id="GO:0004013">
    <property type="term" value="F:adenosylhomocysteinase activity"/>
    <property type="evidence" value="ECO:0007669"/>
    <property type="project" value="TreeGrafter"/>
</dbReference>
<dbReference type="PANTHER" id="PTHR23420">
    <property type="entry name" value="ADENOSYLHOMOCYSTEINASE"/>
    <property type="match status" value="1"/>
</dbReference>
<dbReference type="Pfam" id="PF00670">
    <property type="entry name" value="AdoHcyase_NAD"/>
    <property type="match status" value="1"/>
</dbReference>
<name>A0A381U4A1_9ZZZZ</name>
<evidence type="ECO:0000256" key="4">
    <source>
        <dbReference type="ARBA" id="ARBA00022801"/>
    </source>
</evidence>
<dbReference type="PIRSF" id="PIRSF001109">
    <property type="entry name" value="Ad_hcy_hydrolase"/>
    <property type="match status" value="1"/>
</dbReference>
<dbReference type="SUPFAM" id="SSF51735">
    <property type="entry name" value="NAD(P)-binding Rossmann-fold domains"/>
    <property type="match status" value="1"/>
</dbReference>
<comment type="cofactor">
    <cofactor evidence="1">
        <name>NAD(+)</name>
        <dbReference type="ChEBI" id="CHEBI:57540"/>
    </cofactor>
</comment>
<evidence type="ECO:0000256" key="3">
    <source>
        <dbReference type="ARBA" id="ARBA00022563"/>
    </source>
</evidence>
<evidence type="ECO:0000256" key="2">
    <source>
        <dbReference type="ARBA" id="ARBA00007122"/>
    </source>
</evidence>
<keyword evidence="3" id="KW-0554">One-carbon metabolism</keyword>
<dbReference type="PANTHER" id="PTHR23420:SF0">
    <property type="entry name" value="ADENOSYLHOMOCYSTEINASE"/>
    <property type="match status" value="1"/>
</dbReference>
<dbReference type="GO" id="GO:0005829">
    <property type="term" value="C:cytosol"/>
    <property type="evidence" value="ECO:0007669"/>
    <property type="project" value="TreeGrafter"/>
</dbReference>
<evidence type="ECO:0000259" key="7">
    <source>
        <dbReference type="SMART" id="SM00997"/>
    </source>
</evidence>
<dbReference type="SUPFAM" id="SSF52283">
    <property type="entry name" value="Formate/glycerate dehydrogenase catalytic domain-like"/>
    <property type="match status" value="1"/>
</dbReference>
<dbReference type="CDD" id="cd00401">
    <property type="entry name" value="SAHH"/>
    <property type="match status" value="1"/>
</dbReference>
<dbReference type="InterPro" id="IPR042172">
    <property type="entry name" value="Adenosylhomocyst_ase-like_sf"/>
</dbReference>